<evidence type="ECO:0000256" key="2">
    <source>
        <dbReference type="ARBA" id="ARBA00022448"/>
    </source>
</evidence>
<dbReference type="GO" id="GO:0015276">
    <property type="term" value="F:ligand-gated monoatomic ion channel activity"/>
    <property type="evidence" value="ECO:0007669"/>
    <property type="project" value="InterPro"/>
</dbReference>
<evidence type="ECO:0000256" key="4">
    <source>
        <dbReference type="SAM" id="SignalP"/>
    </source>
</evidence>
<evidence type="ECO:0000259" key="6">
    <source>
        <dbReference type="SMART" id="SM00079"/>
    </source>
</evidence>
<feature type="chain" id="PRO_5006418898" description="Solute-binding protein family 3/N-terminal domain-containing protein" evidence="4">
    <location>
        <begin position="28"/>
        <end position="277"/>
    </location>
</feature>
<dbReference type="Pfam" id="PF00497">
    <property type="entry name" value="SBP_bac_3"/>
    <property type="match status" value="1"/>
</dbReference>
<sequence length="277" mass="29904">MKKILKMVGLGTVVLGMSMVWPGTGQADEKQNQVLNKIETRHEMVWGTKADTRLMGLMNIKTGKVEGFDVDVAKEVTKLIDPKAKPVFNEVTSGTRIPLLRNGNIDAIIATMSITPERAKAVDFSKPYLMAGQSLLVKKGSSIKNIDDVNHQNVTILGVQGSTSVEVAKQKAPNAKVLALSDYATALSALKAGQGDVLTTDASILAGMAAEDKHLQLVGGVFTEEPYGIAIAQDNPALVKKINRALAKMRGDGTYDRLVKKWFGQVPGMDWKELTKS</sequence>
<dbReference type="SMART" id="SM00062">
    <property type="entry name" value="PBPb"/>
    <property type="match status" value="1"/>
</dbReference>
<dbReference type="SMART" id="SM00079">
    <property type="entry name" value="PBPe"/>
    <property type="match status" value="1"/>
</dbReference>
<keyword evidence="3 4" id="KW-0732">Signal</keyword>
<dbReference type="PATRIC" id="fig|1616.3.peg.587"/>
<feature type="domain" description="Solute-binding protein family 3/N-terminal" evidence="5">
    <location>
        <begin position="43"/>
        <end position="266"/>
    </location>
</feature>
<dbReference type="InterPro" id="IPR001320">
    <property type="entry name" value="Iontro_rcpt_C"/>
</dbReference>
<reference evidence="7 8" key="1">
    <citation type="journal article" date="2015" name="Genome Announc.">
        <title>Expanding the biotechnology potential of lactobacilli through comparative genomics of 213 strains and associated genera.</title>
        <authorList>
            <person name="Sun Z."/>
            <person name="Harris H.M."/>
            <person name="McCann A."/>
            <person name="Guo C."/>
            <person name="Argimon S."/>
            <person name="Zhang W."/>
            <person name="Yang X."/>
            <person name="Jeffery I.B."/>
            <person name="Cooney J.C."/>
            <person name="Kagawa T.F."/>
            <person name="Liu W."/>
            <person name="Song Y."/>
            <person name="Salvetti E."/>
            <person name="Wrobel A."/>
            <person name="Rasinkangas P."/>
            <person name="Parkhill J."/>
            <person name="Rea M.C."/>
            <person name="O'Sullivan O."/>
            <person name="Ritari J."/>
            <person name="Douillard F.P."/>
            <person name="Paul Ross R."/>
            <person name="Yang R."/>
            <person name="Briner A.E."/>
            <person name="Felis G.E."/>
            <person name="de Vos W.M."/>
            <person name="Barrangou R."/>
            <person name="Klaenhammer T.R."/>
            <person name="Caufield P.W."/>
            <person name="Cui Y."/>
            <person name="Zhang H."/>
            <person name="O'Toole P.W."/>
        </authorList>
    </citation>
    <scope>NUCLEOTIDE SEQUENCE [LARGE SCALE GENOMIC DNA]</scope>
    <source>
        <strain evidence="7 8">DSM 20593</strain>
    </source>
</reference>
<evidence type="ECO:0000256" key="3">
    <source>
        <dbReference type="ARBA" id="ARBA00022729"/>
    </source>
</evidence>
<comment type="caution">
    <text evidence="7">The sequence shown here is derived from an EMBL/GenBank/DDBJ whole genome shotgun (WGS) entry which is preliminary data.</text>
</comment>
<feature type="signal peptide" evidence="4">
    <location>
        <begin position="1"/>
        <end position="27"/>
    </location>
</feature>
<dbReference type="GO" id="GO:0016020">
    <property type="term" value="C:membrane"/>
    <property type="evidence" value="ECO:0007669"/>
    <property type="project" value="InterPro"/>
</dbReference>
<evidence type="ECO:0000313" key="7">
    <source>
        <dbReference type="EMBL" id="KRN75406.1"/>
    </source>
</evidence>
<keyword evidence="2" id="KW-0813">Transport</keyword>
<dbReference type="InterPro" id="IPR001638">
    <property type="entry name" value="Solute-binding_3/MltF_N"/>
</dbReference>
<dbReference type="SUPFAM" id="SSF53850">
    <property type="entry name" value="Periplasmic binding protein-like II"/>
    <property type="match status" value="1"/>
</dbReference>
<name>A0A0R2JDI4_9LACO</name>
<feature type="domain" description="Ionotropic glutamate receptor C-terminal" evidence="6">
    <location>
        <begin position="43"/>
        <end position="265"/>
    </location>
</feature>
<dbReference type="STRING" id="1616.IV73_GL000571"/>
<proteinExistence type="inferred from homology"/>
<keyword evidence="8" id="KW-1185">Reference proteome</keyword>
<dbReference type="PANTHER" id="PTHR30085:SF6">
    <property type="entry name" value="ABC TRANSPORTER GLUTAMINE-BINDING PROTEIN GLNH"/>
    <property type="match status" value="1"/>
</dbReference>
<dbReference type="GO" id="GO:0030288">
    <property type="term" value="C:outer membrane-bounded periplasmic space"/>
    <property type="evidence" value="ECO:0007669"/>
    <property type="project" value="TreeGrafter"/>
</dbReference>
<evidence type="ECO:0000259" key="5">
    <source>
        <dbReference type="SMART" id="SM00062"/>
    </source>
</evidence>
<dbReference type="Proteomes" id="UP000051655">
    <property type="component" value="Unassembled WGS sequence"/>
</dbReference>
<gene>
    <name evidence="7" type="ORF">IV73_GL000571</name>
</gene>
<dbReference type="RefSeq" id="WP_057754477.1">
    <property type="nucleotide sequence ID" value="NZ_JQBP01000002.1"/>
</dbReference>
<dbReference type="OrthoDB" id="115856at2"/>
<dbReference type="EMBL" id="JQBP01000002">
    <property type="protein sequence ID" value="KRN75406.1"/>
    <property type="molecule type" value="Genomic_DNA"/>
</dbReference>
<dbReference type="PANTHER" id="PTHR30085">
    <property type="entry name" value="AMINO ACID ABC TRANSPORTER PERMEASE"/>
    <property type="match status" value="1"/>
</dbReference>
<dbReference type="Gene3D" id="3.40.190.10">
    <property type="entry name" value="Periplasmic binding protein-like II"/>
    <property type="match status" value="2"/>
</dbReference>
<evidence type="ECO:0000256" key="1">
    <source>
        <dbReference type="ARBA" id="ARBA00010333"/>
    </source>
</evidence>
<protein>
    <recommendedName>
        <fullName evidence="9">Solute-binding protein family 3/N-terminal domain-containing protein</fullName>
    </recommendedName>
</protein>
<comment type="similarity">
    <text evidence="1">Belongs to the bacterial solute-binding protein 3 family.</text>
</comment>
<dbReference type="GO" id="GO:0005576">
    <property type="term" value="C:extracellular region"/>
    <property type="evidence" value="ECO:0007669"/>
    <property type="project" value="TreeGrafter"/>
</dbReference>
<dbReference type="InterPro" id="IPR051455">
    <property type="entry name" value="Bact_solute-bind_prot3"/>
</dbReference>
<dbReference type="AlphaFoldDB" id="A0A0R2JDI4"/>
<organism evidence="7 8">
    <name type="scientific">Weissella kandleri</name>
    <dbReference type="NCBI Taxonomy" id="1616"/>
    <lineage>
        <taxon>Bacteria</taxon>
        <taxon>Bacillati</taxon>
        <taxon>Bacillota</taxon>
        <taxon>Bacilli</taxon>
        <taxon>Lactobacillales</taxon>
        <taxon>Lactobacillaceae</taxon>
        <taxon>Weissella</taxon>
    </lineage>
</organism>
<dbReference type="GO" id="GO:0006865">
    <property type="term" value="P:amino acid transport"/>
    <property type="evidence" value="ECO:0007669"/>
    <property type="project" value="TreeGrafter"/>
</dbReference>
<accession>A0A0R2JDI4</accession>
<evidence type="ECO:0000313" key="8">
    <source>
        <dbReference type="Proteomes" id="UP000051655"/>
    </source>
</evidence>
<evidence type="ECO:0008006" key="9">
    <source>
        <dbReference type="Google" id="ProtNLM"/>
    </source>
</evidence>